<proteinExistence type="predicted"/>
<evidence type="ECO:0000313" key="2">
    <source>
        <dbReference type="EMBL" id="SDM04210.1"/>
    </source>
</evidence>
<organism evidence="2 3">
    <name type="scientific">Halogranum gelatinilyticum</name>
    <dbReference type="NCBI Taxonomy" id="660521"/>
    <lineage>
        <taxon>Archaea</taxon>
        <taxon>Methanobacteriati</taxon>
        <taxon>Methanobacteriota</taxon>
        <taxon>Stenosarchaea group</taxon>
        <taxon>Halobacteria</taxon>
        <taxon>Halobacteriales</taxon>
        <taxon>Haloferacaceae</taxon>
    </lineage>
</organism>
<reference evidence="3" key="1">
    <citation type="submission" date="2016-10" db="EMBL/GenBank/DDBJ databases">
        <authorList>
            <person name="Varghese N."/>
            <person name="Submissions S."/>
        </authorList>
    </citation>
    <scope>NUCLEOTIDE SEQUENCE [LARGE SCALE GENOMIC DNA]</scope>
    <source>
        <strain evidence="3">CGMCC 1.10119</strain>
    </source>
</reference>
<sequence length="62" mass="6669">MDDSTGKLLIGLSMLILASFHLYEYTTGNSTPLSLWLAGVALLVMFSAVYSGLKTRANRDSG</sequence>
<accession>A0A1G9PZM3</accession>
<keyword evidence="1" id="KW-1133">Transmembrane helix</keyword>
<gene>
    <name evidence="2" type="ORF">SAMN04487949_0617</name>
</gene>
<evidence type="ECO:0000256" key="1">
    <source>
        <dbReference type="SAM" id="Phobius"/>
    </source>
</evidence>
<protein>
    <submittedName>
        <fullName evidence="2">Uncharacterized protein</fullName>
    </submittedName>
</protein>
<dbReference type="STRING" id="660521.SAMN04487949_0617"/>
<dbReference type="Proteomes" id="UP000199451">
    <property type="component" value="Unassembled WGS sequence"/>
</dbReference>
<feature type="transmembrane region" description="Helical" evidence="1">
    <location>
        <begin position="35"/>
        <end position="53"/>
    </location>
</feature>
<keyword evidence="3" id="KW-1185">Reference proteome</keyword>
<dbReference type="EMBL" id="FNHL01000001">
    <property type="protein sequence ID" value="SDM04210.1"/>
    <property type="molecule type" value="Genomic_DNA"/>
</dbReference>
<keyword evidence="1" id="KW-0812">Transmembrane</keyword>
<evidence type="ECO:0000313" key="3">
    <source>
        <dbReference type="Proteomes" id="UP000199451"/>
    </source>
</evidence>
<dbReference type="AlphaFoldDB" id="A0A1G9PZM3"/>
<name>A0A1G9PZM3_9EURY</name>
<feature type="transmembrane region" description="Helical" evidence="1">
    <location>
        <begin position="7"/>
        <end position="23"/>
    </location>
</feature>
<keyword evidence="1" id="KW-0472">Membrane</keyword>